<dbReference type="GO" id="GO:0012506">
    <property type="term" value="C:vesicle membrane"/>
    <property type="evidence" value="ECO:0007669"/>
    <property type="project" value="TreeGrafter"/>
</dbReference>
<feature type="domain" description="TUG ubiquitin-like" evidence="1">
    <location>
        <begin position="11"/>
        <end position="73"/>
    </location>
</feature>
<proteinExistence type="predicted"/>
<dbReference type="Gene3D" id="3.10.20.90">
    <property type="entry name" value="Phosphatidylinositol 3-kinase Catalytic Subunit, Chain A, domain 1"/>
    <property type="match status" value="1"/>
</dbReference>
<gene>
    <name evidence="2" type="ORF">AX774_g3740</name>
</gene>
<dbReference type="GO" id="GO:0005634">
    <property type="term" value="C:nucleus"/>
    <property type="evidence" value="ECO:0007669"/>
    <property type="project" value="TreeGrafter"/>
</dbReference>
<organism evidence="2 3">
    <name type="scientific">Zancudomyces culisetae</name>
    <name type="common">Gut fungus</name>
    <name type="synonym">Smittium culisetae</name>
    <dbReference type="NCBI Taxonomy" id="1213189"/>
    <lineage>
        <taxon>Eukaryota</taxon>
        <taxon>Fungi</taxon>
        <taxon>Fungi incertae sedis</taxon>
        <taxon>Zoopagomycota</taxon>
        <taxon>Kickxellomycotina</taxon>
        <taxon>Harpellomycetes</taxon>
        <taxon>Harpellales</taxon>
        <taxon>Legeriomycetaceae</taxon>
        <taxon>Zancudomyces</taxon>
    </lineage>
</organism>
<keyword evidence="3" id="KW-1185">Reference proteome</keyword>
<dbReference type="PANTHER" id="PTHR46467">
    <property type="entry name" value="TETHER CONTAINING UBX DOMAIN FOR GLUT4"/>
    <property type="match status" value="1"/>
</dbReference>
<dbReference type="InterPro" id="IPR021569">
    <property type="entry name" value="TUG-UBL1"/>
</dbReference>
<dbReference type="GO" id="GO:0005737">
    <property type="term" value="C:cytoplasm"/>
    <property type="evidence" value="ECO:0007669"/>
    <property type="project" value="TreeGrafter"/>
</dbReference>
<sequence length="123" mass="13865">MSSVVTIVYNKFKTVEIKTTPSKTLKMLVQEMCQRVPELGDADRYGLKWKNTDLDLSLSMRLSRLPHGAKIELVPNKHLGAKVKVVLQLPTGDRIQKDVVNTATLKEIVCSLVELGQVYKTER</sequence>
<evidence type="ECO:0000313" key="3">
    <source>
        <dbReference type="Proteomes" id="UP000188320"/>
    </source>
</evidence>
<reference evidence="3" key="1">
    <citation type="submission" date="2017-01" db="EMBL/GenBank/DDBJ databases">
        <authorList>
            <person name="Wang Y."/>
            <person name="White M."/>
            <person name="Kvist S."/>
            <person name="Moncalvo J.-M."/>
        </authorList>
    </citation>
    <scope>NUCLEOTIDE SEQUENCE [LARGE SCALE GENOMIC DNA]</scope>
    <source>
        <strain evidence="3">COL-18-3</strain>
    </source>
</reference>
<dbReference type="PANTHER" id="PTHR46467:SF1">
    <property type="entry name" value="TETHER CONTAINING UBX DOMAIN FOR GLUT4"/>
    <property type="match status" value="1"/>
</dbReference>
<evidence type="ECO:0000259" key="1">
    <source>
        <dbReference type="Pfam" id="PF11470"/>
    </source>
</evidence>
<protein>
    <submittedName>
        <fullName evidence="2">Tether containing UBX domain for GLUT4</fullName>
    </submittedName>
</protein>
<name>A0A1R1PPA5_ZANCU</name>
<dbReference type="InterPro" id="IPR029071">
    <property type="entry name" value="Ubiquitin-like_domsf"/>
</dbReference>
<dbReference type="OrthoDB" id="440781at2759"/>
<dbReference type="Pfam" id="PF11470">
    <property type="entry name" value="TUG-UBL1"/>
    <property type="match status" value="1"/>
</dbReference>
<accession>A0A1R1PPA5</accession>
<dbReference type="GO" id="GO:0006886">
    <property type="term" value="P:intracellular protein transport"/>
    <property type="evidence" value="ECO:0007669"/>
    <property type="project" value="TreeGrafter"/>
</dbReference>
<dbReference type="SUPFAM" id="SSF54236">
    <property type="entry name" value="Ubiquitin-like"/>
    <property type="match status" value="1"/>
</dbReference>
<dbReference type="CDD" id="cd16105">
    <property type="entry name" value="Ubl_ASPSCR1_like"/>
    <property type="match status" value="1"/>
</dbReference>
<dbReference type="AlphaFoldDB" id="A0A1R1PPA5"/>
<comment type="caution">
    <text evidence="2">The sequence shown here is derived from an EMBL/GenBank/DDBJ whole genome shotgun (WGS) entry which is preliminary data.</text>
</comment>
<evidence type="ECO:0000313" key="2">
    <source>
        <dbReference type="EMBL" id="OMH82771.1"/>
    </source>
</evidence>
<dbReference type="EMBL" id="LSSK01000601">
    <property type="protein sequence ID" value="OMH82771.1"/>
    <property type="molecule type" value="Genomic_DNA"/>
</dbReference>
<dbReference type="Proteomes" id="UP000188320">
    <property type="component" value="Unassembled WGS sequence"/>
</dbReference>